<dbReference type="EMBL" id="CM037153">
    <property type="protein sequence ID" value="KAH7858483.1"/>
    <property type="molecule type" value="Genomic_DNA"/>
</dbReference>
<dbReference type="Proteomes" id="UP000828048">
    <property type="component" value="Chromosome 3"/>
</dbReference>
<sequence>MEEMRGAAMAHYVNMSNKKQQEVVKFFNSIDKNGDGDVSTEEFLDFIRKKGYNMELPQNVFKLLDENNDGTLNFEETVTFFYMITFKKFTFCKGCGIYLSGLHFVCVKCHKADKEKTYDLCSSCYRNKNHSHTHTKFLDNDALLRRKGIMGKTFNVAAKVLKVGATLHGLLF</sequence>
<comment type="caution">
    <text evidence="1">The sequence shown here is derived from an EMBL/GenBank/DDBJ whole genome shotgun (WGS) entry which is preliminary data.</text>
</comment>
<name>A0ACB7YY97_9ERIC</name>
<proteinExistence type="predicted"/>
<reference evidence="1 2" key="1">
    <citation type="journal article" date="2021" name="Hortic Res">
        <title>High-quality reference genome and annotation aids understanding of berry development for evergreen blueberry (Vaccinium darrowii).</title>
        <authorList>
            <person name="Yu J."/>
            <person name="Hulse-Kemp A.M."/>
            <person name="Babiker E."/>
            <person name="Staton M."/>
        </authorList>
    </citation>
    <scope>NUCLEOTIDE SEQUENCE [LARGE SCALE GENOMIC DNA]</scope>
    <source>
        <strain evidence="2">cv. NJ 8807/NJ 8810</strain>
        <tissue evidence="1">Young leaf</tissue>
    </source>
</reference>
<keyword evidence="2" id="KW-1185">Reference proteome</keyword>
<accession>A0ACB7YY97</accession>
<gene>
    <name evidence="1" type="ORF">Vadar_024364</name>
</gene>
<protein>
    <submittedName>
        <fullName evidence="1">Uncharacterized protein</fullName>
    </submittedName>
</protein>
<evidence type="ECO:0000313" key="2">
    <source>
        <dbReference type="Proteomes" id="UP000828048"/>
    </source>
</evidence>
<evidence type="ECO:0000313" key="1">
    <source>
        <dbReference type="EMBL" id="KAH7858483.1"/>
    </source>
</evidence>
<organism evidence="1 2">
    <name type="scientific">Vaccinium darrowii</name>
    <dbReference type="NCBI Taxonomy" id="229202"/>
    <lineage>
        <taxon>Eukaryota</taxon>
        <taxon>Viridiplantae</taxon>
        <taxon>Streptophyta</taxon>
        <taxon>Embryophyta</taxon>
        <taxon>Tracheophyta</taxon>
        <taxon>Spermatophyta</taxon>
        <taxon>Magnoliopsida</taxon>
        <taxon>eudicotyledons</taxon>
        <taxon>Gunneridae</taxon>
        <taxon>Pentapetalae</taxon>
        <taxon>asterids</taxon>
        <taxon>Ericales</taxon>
        <taxon>Ericaceae</taxon>
        <taxon>Vaccinioideae</taxon>
        <taxon>Vaccinieae</taxon>
        <taxon>Vaccinium</taxon>
    </lineage>
</organism>